<comment type="caution">
    <text evidence="2">The sequence shown here is derived from an EMBL/GenBank/DDBJ whole genome shotgun (WGS) entry which is preliminary data.</text>
</comment>
<dbReference type="InterPro" id="IPR036397">
    <property type="entry name" value="RNaseH_sf"/>
</dbReference>
<reference evidence="2 3" key="1">
    <citation type="submission" date="2023-02" db="EMBL/GenBank/DDBJ databases">
        <title>LHISI_Scaffold_Assembly.</title>
        <authorList>
            <person name="Stuart O.P."/>
            <person name="Cleave R."/>
            <person name="Magrath M.J.L."/>
            <person name="Mikheyev A.S."/>
        </authorList>
    </citation>
    <scope>NUCLEOTIDE SEQUENCE [LARGE SCALE GENOMIC DNA]</scope>
    <source>
        <strain evidence="2">Daus_M_001</strain>
        <tissue evidence="2">Leg muscle</tissue>
    </source>
</reference>
<name>A0ABQ9IGN9_9NEOP</name>
<dbReference type="Proteomes" id="UP001159363">
    <property type="component" value="Chromosome 1"/>
</dbReference>
<dbReference type="EMBL" id="JARBHB010000001">
    <property type="protein sequence ID" value="KAJ8895521.1"/>
    <property type="molecule type" value="Genomic_DNA"/>
</dbReference>
<proteinExistence type="predicted"/>
<keyword evidence="3" id="KW-1185">Reference proteome</keyword>
<evidence type="ECO:0000313" key="3">
    <source>
        <dbReference type="Proteomes" id="UP001159363"/>
    </source>
</evidence>
<sequence length="146" mass="16537">MHILSGQWFKVVSSLKAAVLITHVRYILADLGKPLVIVTDNGRQFASDQFNDFRGSNGIRHLYTPPWHPSLNGWAEHTVQTAKKLMFMLLLLYGLCTHVHPLLAKPLPRQWVGYFTLMLPSCTLHSNYLNLHQCSLQSSNLENLSG</sequence>
<organism evidence="2 3">
    <name type="scientific">Dryococelus australis</name>
    <dbReference type="NCBI Taxonomy" id="614101"/>
    <lineage>
        <taxon>Eukaryota</taxon>
        <taxon>Metazoa</taxon>
        <taxon>Ecdysozoa</taxon>
        <taxon>Arthropoda</taxon>
        <taxon>Hexapoda</taxon>
        <taxon>Insecta</taxon>
        <taxon>Pterygota</taxon>
        <taxon>Neoptera</taxon>
        <taxon>Polyneoptera</taxon>
        <taxon>Phasmatodea</taxon>
        <taxon>Verophasmatodea</taxon>
        <taxon>Anareolatae</taxon>
        <taxon>Phasmatidae</taxon>
        <taxon>Eurycanthinae</taxon>
        <taxon>Dryococelus</taxon>
    </lineage>
</organism>
<protein>
    <recommendedName>
        <fullName evidence="1">Integrase catalytic domain-containing protein</fullName>
    </recommendedName>
</protein>
<dbReference type="InterPro" id="IPR001584">
    <property type="entry name" value="Integrase_cat-core"/>
</dbReference>
<dbReference type="PROSITE" id="PS50994">
    <property type="entry name" value="INTEGRASE"/>
    <property type="match status" value="1"/>
</dbReference>
<evidence type="ECO:0000313" key="2">
    <source>
        <dbReference type="EMBL" id="KAJ8895521.1"/>
    </source>
</evidence>
<dbReference type="InterPro" id="IPR050951">
    <property type="entry name" value="Retrovirus_Pol_polyprotein"/>
</dbReference>
<accession>A0ABQ9IGN9</accession>
<feature type="domain" description="Integrase catalytic" evidence="1">
    <location>
        <begin position="1"/>
        <end position="128"/>
    </location>
</feature>
<evidence type="ECO:0000259" key="1">
    <source>
        <dbReference type="PROSITE" id="PS50994"/>
    </source>
</evidence>
<dbReference type="PANTHER" id="PTHR37984">
    <property type="entry name" value="PROTEIN CBG26694"/>
    <property type="match status" value="1"/>
</dbReference>
<dbReference type="SUPFAM" id="SSF53098">
    <property type="entry name" value="Ribonuclease H-like"/>
    <property type="match status" value="1"/>
</dbReference>
<dbReference type="InterPro" id="IPR012337">
    <property type="entry name" value="RNaseH-like_sf"/>
</dbReference>
<dbReference type="PANTHER" id="PTHR37984:SF5">
    <property type="entry name" value="PROTEIN NYNRIN-LIKE"/>
    <property type="match status" value="1"/>
</dbReference>
<gene>
    <name evidence="2" type="ORF">PR048_000857</name>
</gene>
<dbReference type="Gene3D" id="3.30.420.10">
    <property type="entry name" value="Ribonuclease H-like superfamily/Ribonuclease H"/>
    <property type="match status" value="1"/>
</dbReference>